<dbReference type="Pfam" id="PF00400">
    <property type="entry name" value="WD40"/>
    <property type="match status" value="2"/>
</dbReference>
<evidence type="ECO:0000313" key="2">
    <source>
        <dbReference type="Proteomes" id="UP000605846"/>
    </source>
</evidence>
<protein>
    <submittedName>
        <fullName evidence="1">Telomerase Cajal body protein 1</fullName>
    </submittedName>
</protein>
<dbReference type="Gene3D" id="2.130.10.10">
    <property type="entry name" value="YVTN repeat-like/Quinoprotein amine dehydrogenase"/>
    <property type="match status" value="1"/>
</dbReference>
<dbReference type="InterPro" id="IPR001680">
    <property type="entry name" value="WD40_rpt"/>
</dbReference>
<dbReference type="PANTHER" id="PTHR13211">
    <property type="entry name" value="TELOMERASE CAJAL BODY PROTEIN 1"/>
    <property type="match status" value="1"/>
</dbReference>
<dbReference type="SUPFAM" id="SSF50978">
    <property type="entry name" value="WD40 repeat-like"/>
    <property type="match status" value="1"/>
</dbReference>
<reference evidence="1" key="1">
    <citation type="submission" date="2020-01" db="EMBL/GenBank/DDBJ databases">
        <title>Genome Sequencing of Three Apophysomyces-Like Fungal Strains Confirms a Novel Fungal Genus in the Mucoromycota with divergent Burkholderia-like Endosymbiotic Bacteria.</title>
        <authorList>
            <person name="Stajich J.E."/>
            <person name="Macias A.M."/>
            <person name="Carter-House D."/>
            <person name="Lovett B."/>
            <person name="Kasson L.R."/>
            <person name="Berry K."/>
            <person name="Grigoriev I."/>
            <person name="Chang Y."/>
            <person name="Spatafora J."/>
            <person name="Kasson M.T."/>
        </authorList>
    </citation>
    <scope>NUCLEOTIDE SEQUENCE</scope>
    <source>
        <strain evidence="1">NRRL A-21654</strain>
    </source>
</reference>
<dbReference type="InterPro" id="IPR051150">
    <property type="entry name" value="SWT21/TCAB1_mRNA_Telomere"/>
</dbReference>
<dbReference type="Proteomes" id="UP000605846">
    <property type="component" value="Unassembled WGS sequence"/>
</dbReference>
<comment type="caution">
    <text evidence="1">The sequence shown here is derived from an EMBL/GenBank/DDBJ whole genome shotgun (WGS) entry which is preliminary data.</text>
</comment>
<dbReference type="PANTHER" id="PTHR13211:SF0">
    <property type="entry name" value="TELOMERASE CAJAL BODY PROTEIN 1"/>
    <property type="match status" value="1"/>
</dbReference>
<dbReference type="EMBL" id="JABAYA010000115">
    <property type="protein sequence ID" value="KAF7724622.1"/>
    <property type="molecule type" value="Genomic_DNA"/>
</dbReference>
<gene>
    <name evidence="1" type="primary">WRAP53</name>
    <name evidence="1" type="ORF">EC973_000866</name>
</gene>
<dbReference type="SMART" id="SM00320">
    <property type="entry name" value="WD40"/>
    <property type="match status" value="5"/>
</dbReference>
<dbReference type="InterPro" id="IPR015943">
    <property type="entry name" value="WD40/YVTN_repeat-like_dom_sf"/>
</dbReference>
<keyword evidence="2" id="KW-1185">Reference proteome</keyword>
<dbReference type="AlphaFoldDB" id="A0A8H7ESC0"/>
<proteinExistence type="predicted"/>
<accession>A0A8H7ESC0</accession>
<name>A0A8H7ESC0_9FUNG</name>
<sequence length="337" mass="37861">MTLPSNIYGDITSDSTLEPLEMQPALCIREGESVYDFEWFPAMSSQDPATWCFLTSVRDHPVRLWDAGTGKVRASYSVIDHQERFIGPNVVRFNLDASKQVSIYCGYNNMIEIFDTQRPGQESQKVPTVPKRRRRLGLISCLDFSPDYSGLYAAGSYSQTVGIYDETNNELCLKLTGIEGGVTQVRFSLDGSLLFTASRQANSILCWDIRNTANVLYEIPRIGKTNQRISFDIDATGTTLVASDQNGYVTFYDIKVGEEDNDYARDRCLLSFEAHRDIATCATFNPTIPVIATTSGQRKYNDANSDDESDDVMETETEPVDNMLQYNMTVALFIPYD</sequence>
<organism evidence="1 2">
    <name type="scientific">Apophysomyces ossiformis</name>
    <dbReference type="NCBI Taxonomy" id="679940"/>
    <lineage>
        <taxon>Eukaryota</taxon>
        <taxon>Fungi</taxon>
        <taxon>Fungi incertae sedis</taxon>
        <taxon>Mucoromycota</taxon>
        <taxon>Mucoromycotina</taxon>
        <taxon>Mucoromycetes</taxon>
        <taxon>Mucorales</taxon>
        <taxon>Mucorineae</taxon>
        <taxon>Mucoraceae</taxon>
        <taxon>Apophysomyces</taxon>
    </lineage>
</organism>
<dbReference type="InterPro" id="IPR036322">
    <property type="entry name" value="WD40_repeat_dom_sf"/>
</dbReference>
<dbReference type="OrthoDB" id="239865at2759"/>
<evidence type="ECO:0000313" key="1">
    <source>
        <dbReference type="EMBL" id="KAF7724622.1"/>
    </source>
</evidence>